<evidence type="ECO:0000313" key="3">
    <source>
        <dbReference type="EMBL" id="BAF07201.1"/>
    </source>
</evidence>
<dbReference type="InterPro" id="IPR002156">
    <property type="entry name" value="RNaseH_domain"/>
</dbReference>
<dbReference type="EMBL" id="AP008207">
    <property type="protein sequence ID" value="BAF07201.1"/>
    <property type="molecule type" value="Genomic_DNA"/>
</dbReference>
<dbReference type="PANTHER" id="PTHR47074">
    <property type="entry name" value="BNAC02G40300D PROTEIN"/>
    <property type="match status" value="1"/>
</dbReference>
<dbReference type="Gramene" id="Os01t0930300-01">
    <property type="protein sequence ID" value="Os01t0930300-01"/>
    <property type="gene ID" value="Os01g0930300"/>
</dbReference>
<dbReference type="Pfam" id="PF13456">
    <property type="entry name" value="RVT_3"/>
    <property type="match status" value="1"/>
</dbReference>
<gene>
    <name evidence="3" type="ordered locus">Os01g0930300</name>
</gene>
<sequence length="322" mass="36103">MWRAVTNSLATMVNKKKRNLEQNSLCTICGTEEEDVAHALCRCPHAKYLWEAMGNTNAISCKPDSNWKDSDWILDISGRVSKEERMGLMMLLWRIWYVRNGITHGKAAIPVEVSQRFIISYMASLLEIRQHPNANLIKGKHVVQYGSSMPLPRQCKPSAESSSWIRPQEGWMKLNVDGSYYPSDGKGGTGAVLRDSSGNLIFAACGVLHRPASALEAEMVDCREGISMALQWTLLPIIVETDCLEMVQLIHSDEKAMSDLAFLIREVKLLLKGNREIVIKKVSRGQSRDCHVLANKGRCESLTAFWPDDNCNFIPHVLGADE</sequence>
<reference evidence="4" key="2">
    <citation type="journal article" date="2008" name="Nucleic Acids Res.">
        <title>The rice annotation project database (RAP-DB): 2008 update.</title>
        <authorList>
            <consortium name="The rice annotation project (RAP)"/>
        </authorList>
    </citation>
    <scope>GENOME REANNOTATION</scope>
    <source>
        <strain evidence="4">cv. Nipponbare</strain>
    </source>
</reference>
<reference evidence="3 4" key="1">
    <citation type="journal article" date="2005" name="Nature">
        <title>The map-based sequence of the rice genome.</title>
        <authorList>
            <consortium name="International rice genome sequencing project (IRGSP)"/>
            <person name="Matsumoto T."/>
            <person name="Wu J."/>
            <person name="Kanamori H."/>
            <person name="Katayose Y."/>
            <person name="Fujisawa M."/>
            <person name="Namiki N."/>
            <person name="Mizuno H."/>
            <person name="Yamamoto K."/>
            <person name="Antonio B.A."/>
            <person name="Baba T."/>
            <person name="Sakata K."/>
            <person name="Nagamura Y."/>
            <person name="Aoki H."/>
            <person name="Arikawa K."/>
            <person name="Arita K."/>
            <person name="Bito T."/>
            <person name="Chiden Y."/>
            <person name="Fujitsuka N."/>
            <person name="Fukunaka R."/>
            <person name="Hamada M."/>
            <person name="Harada C."/>
            <person name="Hayashi A."/>
            <person name="Hijishita S."/>
            <person name="Honda M."/>
            <person name="Hosokawa S."/>
            <person name="Ichikawa Y."/>
            <person name="Idonuma A."/>
            <person name="Iijima M."/>
            <person name="Ikeda M."/>
            <person name="Ikeno M."/>
            <person name="Ito K."/>
            <person name="Ito S."/>
            <person name="Ito T."/>
            <person name="Ito Y."/>
            <person name="Ito Y."/>
            <person name="Iwabuchi A."/>
            <person name="Kamiya K."/>
            <person name="Karasawa W."/>
            <person name="Kurita K."/>
            <person name="Katagiri S."/>
            <person name="Kikuta A."/>
            <person name="Kobayashi H."/>
            <person name="Kobayashi N."/>
            <person name="Machita K."/>
            <person name="Maehara T."/>
            <person name="Masukawa M."/>
            <person name="Mizubayashi T."/>
            <person name="Mukai Y."/>
            <person name="Nagasaki H."/>
            <person name="Nagata Y."/>
            <person name="Naito S."/>
            <person name="Nakashima M."/>
            <person name="Nakama Y."/>
            <person name="Nakamichi Y."/>
            <person name="Nakamura M."/>
            <person name="Meguro A."/>
            <person name="Negishi M."/>
            <person name="Ohta I."/>
            <person name="Ohta T."/>
            <person name="Okamoto M."/>
            <person name="Ono N."/>
            <person name="Saji S."/>
            <person name="Sakaguchi M."/>
            <person name="Sakai K."/>
            <person name="Shibata M."/>
            <person name="Shimokawa T."/>
            <person name="Song J."/>
            <person name="Takazaki Y."/>
            <person name="Terasawa K."/>
            <person name="Tsugane M."/>
            <person name="Tsuji K."/>
            <person name="Ueda S."/>
            <person name="Waki K."/>
            <person name="Yamagata H."/>
            <person name="Yamamoto M."/>
            <person name="Yamamoto S."/>
            <person name="Yamane H."/>
            <person name="Yoshiki S."/>
            <person name="Yoshihara R."/>
            <person name="Yukawa K."/>
            <person name="Zhong H."/>
            <person name="Yano M."/>
            <person name="Yuan Q."/>
            <person name="Ouyang S."/>
            <person name="Liu J."/>
            <person name="Jones K.M."/>
            <person name="Gansberger K."/>
            <person name="Moffat K."/>
            <person name="Hill J."/>
            <person name="Bera J."/>
            <person name="Fadrosh D."/>
            <person name="Jin S."/>
            <person name="Johri S."/>
            <person name="Kim M."/>
            <person name="Overton L."/>
            <person name="Reardon M."/>
            <person name="Tsitrin T."/>
            <person name="Vuong H."/>
            <person name="Weaver B."/>
            <person name="Ciecko A."/>
            <person name="Tallon L."/>
            <person name="Jackson J."/>
            <person name="Pai G."/>
            <person name="Aken S.V."/>
            <person name="Utterback T."/>
            <person name="Reidmuller S."/>
            <person name="Feldblyum T."/>
            <person name="Hsiao J."/>
            <person name="Zismann V."/>
            <person name="Iobst S."/>
            <person name="de Vazeille A.R."/>
            <person name="Buell C.R."/>
            <person name="Ying K."/>
            <person name="Li Y."/>
            <person name="Lu T."/>
            <person name="Huang Y."/>
            <person name="Zhao Q."/>
            <person name="Feng Q."/>
            <person name="Zhang L."/>
            <person name="Zhu J."/>
            <person name="Weng Q."/>
            <person name="Mu J."/>
            <person name="Lu Y."/>
            <person name="Fan D."/>
            <person name="Liu Y."/>
            <person name="Guan J."/>
            <person name="Zhang Y."/>
            <person name="Yu S."/>
            <person name="Liu X."/>
            <person name="Zhang Y."/>
            <person name="Hong G."/>
            <person name="Han B."/>
            <person name="Choisne N."/>
            <person name="Demange N."/>
            <person name="Orjeda G."/>
            <person name="Samain S."/>
            <person name="Cattolico L."/>
            <person name="Pelletier E."/>
            <person name="Couloux A."/>
            <person name="Segurens B."/>
            <person name="Wincker P."/>
            <person name="D'Hont A."/>
            <person name="Scarpelli C."/>
            <person name="Weissenbach J."/>
            <person name="Salanoubat M."/>
            <person name="Quetier F."/>
            <person name="Yu Y."/>
            <person name="Kim H.R."/>
            <person name="Rambo T."/>
            <person name="Currie J."/>
            <person name="Collura K."/>
            <person name="Luo M."/>
            <person name="Yang T."/>
            <person name="Ammiraju J.S.S."/>
            <person name="Engler F."/>
            <person name="Soderlund C."/>
            <person name="Wing R.A."/>
            <person name="Palmer L.E."/>
            <person name="de la Bastide M."/>
            <person name="Spiegel L."/>
            <person name="Nascimento L."/>
            <person name="Zutavern T."/>
            <person name="O'Shaughnessy A."/>
            <person name="Dike S."/>
            <person name="Dedhia N."/>
            <person name="Preston R."/>
            <person name="Balija V."/>
            <person name="McCombie W.R."/>
            <person name="Chow T."/>
            <person name="Chen H."/>
            <person name="Chung M."/>
            <person name="Chen C."/>
            <person name="Shaw J."/>
            <person name="Wu H."/>
            <person name="Hsiao K."/>
            <person name="Chao Y."/>
            <person name="Chu M."/>
            <person name="Cheng C."/>
            <person name="Hour A."/>
            <person name="Lee P."/>
            <person name="Lin S."/>
            <person name="Lin Y."/>
            <person name="Liou J."/>
            <person name="Liu S."/>
            <person name="Hsing Y."/>
            <person name="Raghuvanshi S."/>
            <person name="Mohanty A."/>
            <person name="Bharti A.K."/>
            <person name="Gaur A."/>
            <person name="Gupta V."/>
            <person name="Kumar D."/>
            <person name="Ravi V."/>
            <person name="Vij S."/>
            <person name="Kapur A."/>
            <person name="Khurana P."/>
            <person name="Khurana P."/>
            <person name="Khurana J.P."/>
            <person name="Tyagi A.K."/>
            <person name="Gaikwad K."/>
            <person name="Singh A."/>
            <person name="Dalal V."/>
            <person name="Srivastava S."/>
            <person name="Dixit A."/>
            <person name="Pal A.K."/>
            <person name="Ghazi I.A."/>
            <person name="Yadav M."/>
            <person name="Pandit A."/>
            <person name="Bhargava A."/>
            <person name="Sureshbabu K."/>
            <person name="Batra K."/>
            <person name="Sharma T.R."/>
            <person name="Mohapatra T."/>
            <person name="Singh N.K."/>
            <person name="Messing J."/>
            <person name="Nelson A.B."/>
            <person name="Fuks G."/>
            <person name="Kavchok S."/>
            <person name="Keizer G."/>
            <person name="Linton E."/>
            <person name="Llaca V."/>
            <person name="Song R."/>
            <person name="Tanyolac B."/>
            <person name="Young S."/>
            <person name="Ho-Il K."/>
            <person name="Hahn J.H."/>
            <person name="Sangsakoo G."/>
            <person name="Vanavichit A."/>
            <person name="de Mattos Luiz.A.T."/>
            <person name="Zimmer P.D."/>
            <person name="Malone G."/>
            <person name="Dellagostin O."/>
            <person name="de Oliveira A.C."/>
            <person name="Bevan M."/>
            <person name="Bancroft I."/>
            <person name="Minx P."/>
            <person name="Cordum H."/>
            <person name="Wilson R."/>
            <person name="Cheng Z."/>
            <person name="Jin W."/>
            <person name="Jiang J."/>
            <person name="Leong S.A."/>
            <person name="Iwama H."/>
            <person name="Gojobori T."/>
            <person name="Itoh T."/>
            <person name="Niimura Y."/>
            <person name="Fujii Y."/>
            <person name="Habara T."/>
            <person name="Sakai H."/>
            <person name="Sato Y."/>
            <person name="Wilson G."/>
            <person name="Kumar K."/>
            <person name="McCouch S."/>
            <person name="Juretic N."/>
            <person name="Hoen D."/>
            <person name="Wright S."/>
            <person name="Bruskiewich R."/>
            <person name="Bureau T."/>
            <person name="Miyao A."/>
            <person name="Hirochika H."/>
            <person name="Nishikawa T."/>
            <person name="Kadowaki K."/>
            <person name="Sugiura M."/>
            <person name="Burr B."/>
            <person name="Sasaki T."/>
        </authorList>
    </citation>
    <scope>NUCLEOTIDE SEQUENCE [LARGE SCALE GENOMIC DNA]</scope>
    <source>
        <strain evidence="4">cv. Nipponbare</strain>
    </source>
</reference>
<dbReference type="SUPFAM" id="SSF53098">
    <property type="entry name" value="Ribonuclease H-like"/>
    <property type="match status" value="1"/>
</dbReference>
<feature type="domain" description="RNase H type-1" evidence="1">
    <location>
        <begin position="175"/>
        <end position="296"/>
    </location>
</feature>
<protein>
    <submittedName>
        <fullName evidence="3">Os01g0930300 protein</fullName>
    </submittedName>
</protein>
<accession>A0A0P0VCB5</accession>
<dbReference type="GO" id="GO:0004523">
    <property type="term" value="F:RNA-DNA hybrid ribonuclease activity"/>
    <property type="evidence" value="ECO:0007669"/>
    <property type="project" value="InterPro"/>
</dbReference>
<dbReference type="Pfam" id="PF13966">
    <property type="entry name" value="zf-RVT"/>
    <property type="match status" value="1"/>
</dbReference>
<dbReference type="KEGG" id="dosa:Os01g0930300"/>
<dbReference type="CDD" id="cd06222">
    <property type="entry name" value="RNase_H_like"/>
    <property type="match status" value="1"/>
</dbReference>
<proteinExistence type="predicted"/>
<dbReference type="OMA" id="TDSWISH"/>
<dbReference type="Proteomes" id="UP000000763">
    <property type="component" value="Chromosome 1"/>
</dbReference>
<dbReference type="InterPro" id="IPR026960">
    <property type="entry name" value="RVT-Znf"/>
</dbReference>
<dbReference type="KEGG" id="osa:4326944"/>
<dbReference type="InterPro" id="IPR044730">
    <property type="entry name" value="RNase_H-like_dom_plant"/>
</dbReference>
<evidence type="ECO:0000313" key="4">
    <source>
        <dbReference type="Proteomes" id="UP000000763"/>
    </source>
</evidence>
<dbReference type="PANTHER" id="PTHR47074:SF11">
    <property type="entry name" value="REVERSE TRANSCRIPTASE-LIKE PROTEIN"/>
    <property type="match status" value="1"/>
</dbReference>
<evidence type="ECO:0000259" key="2">
    <source>
        <dbReference type="Pfam" id="PF13966"/>
    </source>
</evidence>
<feature type="domain" description="Reverse transcriptase zinc-binding" evidence="2">
    <location>
        <begin position="1"/>
        <end position="50"/>
    </location>
</feature>
<dbReference type="GO" id="GO:0003676">
    <property type="term" value="F:nucleic acid binding"/>
    <property type="evidence" value="ECO:0007669"/>
    <property type="project" value="InterPro"/>
</dbReference>
<dbReference type="InterPro" id="IPR036397">
    <property type="entry name" value="RNaseH_sf"/>
</dbReference>
<organism evidence="3 4">
    <name type="scientific">Oryza sativa subsp. japonica</name>
    <name type="common">Rice</name>
    <dbReference type="NCBI Taxonomy" id="39947"/>
    <lineage>
        <taxon>Eukaryota</taxon>
        <taxon>Viridiplantae</taxon>
        <taxon>Streptophyta</taxon>
        <taxon>Embryophyta</taxon>
        <taxon>Tracheophyta</taxon>
        <taxon>Spermatophyta</taxon>
        <taxon>Magnoliopsida</taxon>
        <taxon>Liliopsida</taxon>
        <taxon>Poales</taxon>
        <taxon>Poaceae</taxon>
        <taxon>BOP clade</taxon>
        <taxon>Oryzoideae</taxon>
        <taxon>Oryzeae</taxon>
        <taxon>Oryzinae</taxon>
        <taxon>Oryza</taxon>
        <taxon>Oryza sativa</taxon>
    </lineage>
</organism>
<name>A0A0P0VCB5_ORYSJ</name>
<dbReference type="InterPro" id="IPR012337">
    <property type="entry name" value="RNaseH-like_sf"/>
</dbReference>
<dbReference type="InterPro" id="IPR052929">
    <property type="entry name" value="RNase_H-like_EbsB-rel"/>
</dbReference>
<evidence type="ECO:0000259" key="1">
    <source>
        <dbReference type="Pfam" id="PF13456"/>
    </source>
</evidence>
<dbReference type="OrthoDB" id="690282at2759"/>
<dbReference type="SMR" id="A0A0P0VCB5"/>
<dbReference type="AlphaFoldDB" id="A0A0P0VCB5"/>
<dbReference type="Gene3D" id="3.30.420.10">
    <property type="entry name" value="Ribonuclease H-like superfamily/Ribonuclease H"/>
    <property type="match status" value="1"/>
</dbReference>